<dbReference type="Proteomes" id="UP001213907">
    <property type="component" value="Chromosome"/>
</dbReference>
<keyword evidence="1" id="KW-0472">Membrane</keyword>
<gene>
    <name evidence="2" type="ORF">AFIC_001261</name>
</gene>
<sequence length="236" mass="26015">MAAPLPPRARKRHNPYLPILVSIVIGSAALASVVYLLQPTWQRQQSASEPGTLPITIDHTLFNVPTAAIRVKLQKRTGPQERVDLSFLYPSLKPPTAQKHITAAEAEAEAASKAEPIDRIFVSIIAHHGAVSPQERAKTIYPRYLESEASTVEDTLMVQAFRAGTPYAGEDLFMADGESFTARCSRDAQTPGMCLSERRIGDADLNFRFPRAWLAHWRDVADAMDKLSDQLQGPGK</sequence>
<keyword evidence="1" id="KW-1133">Transmembrane helix</keyword>
<feature type="transmembrane region" description="Helical" evidence="1">
    <location>
        <begin position="16"/>
        <end position="37"/>
    </location>
</feature>
<evidence type="ECO:0000313" key="2">
    <source>
        <dbReference type="EMBL" id="WEF52763.1"/>
    </source>
</evidence>
<keyword evidence="3" id="KW-1185">Reference proteome</keyword>
<evidence type="ECO:0008006" key="4">
    <source>
        <dbReference type="Google" id="ProtNLM"/>
    </source>
</evidence>
<reference evidence="2 3" key="1">
    <citation type="submission" date="2022-11" db="EMBL/GenBank/DDBJ databases">
        <authorList>
            <person name="Siebert D."/>
            <person name="Busche T."/>
            <person name="Saydam E."/>
            <person name="Kalinowski J."/>
            <person name="Ruckert C."/>
            <person name="Blombach B."/>
        </authorList>
    </citation>
    <scope>NUCLEOTIDE SEQUENCE [LARGE SCALE GENOMIC DNA]</scope>
    <source>
        <strain evidence="2 3">DSM 1083</strain>
    </source>
</reference>
<keyword evidence="1" id="KW-0812">Transmembrane</keyword>
<evidence type="ECO:0000313" key="3">
    <source>
        <dbReference type="Proteomes" id="UP001213907"/>
    </source>
</evidence>
<proteinExistence type="predicted"/>
<organism evidence="2 3">
    <name type="scientific">Afipia carboxydohydrogena</name>
    <name type="common">Pseudomonas carboxydohydrogena</name>
    <dbReference type="NCBI Taxonomy" id="290"/>
    <lineage>
        <taxon>Bacteria</taxon>
        <taxon>Pseudomonadati</taxon>
        <taxon>Pseudomonadota</taxon>
        <taxon>Alphaproteobacteria</taxon>
        <taxon>Hyphomicrobiales</taxon>
        <taxon>Nitrobacteraceae</taxon>
        <taxon>Afipia</taxon>
    </lineage>
</organism>
<accession>A0ABY8BRY4</accession>
<dbReference type="EMBL" id="CP113162">
    <property type="protein sequence ID" value="WEF52763.1"/>
    <property type="molecule type" value="Genomic_DNA"/>
</dbReference>
<name>A0ABY8BRY4_AFICR</name>
<dbReference type="RefSeq" id="WP_275248293.1">
    <property type="nucleotide sequence ID" value="NZ_BAABDX010000001.1"/>
</dbReference>
<evidence type="ECO:0000256" key="1">
    <source>
        <dbReference type="SAM" id="Phobius"/>
    </source>
</evidence>
<protein>
    <recommendedName>
        <fullName evidence="4">Transmembrane protein</fullName>
    </recommendedName>
</protein>